<comment type="caution">
    <text evidence="2">The sequence shown here is derived from an EMBL/GenBank/DDBJ whole genome shotgun (WGS) entry which is preliminary data.</text>
</comment>
<dbReference type="Proteomes" id="UP001162060">
    <property type="component" value="Unassembled WGS sequence"/>
</dbReference>
<name>A0AAV1T0R6_9STRA</name>
<evidence type="ECO:0000256" key="1">
    <source>
        <dbReference type="SAM" id="MobiDB-lite"/>
    </source>
</evidence>
<protein>
    <submittedName>
        <fullName evidence="2">Uncharacterized protein</fullName>
    </submittedName>
</protein>
<feature type="compositionally biased region" description="Basic and acidic residues" evidence="1">
    <location>
        <begin position="66"/>
        <end position="90"/>
    </location>
</feature>
<sequence>MATRPRSLDVLFEFDAPQTFTDLTATLFPLPPAETHDVWFDEVHEQHSRPSVELAREVAEVVRTLQEKEQQHKPATKKDASRIQDCDRNNNENAGRSNRRRGATSVVHVKQLEPTRNQALHLPRANDKPPAVQKDVPPASRAAVALARRRKPLVDARSRLNAGNQRTEPSERKEMRDLQELLKRHNKKFKASHTYEPPRHSVRDVKQWEREMGKSYYALSAQERVEANKEIAVWKQQQDEKRR</sequence>
<evidence type="ECO:0000313" key="3">
    <source>
        <dbReference type="Proteomes" id="UP001162060"/>
    </source>
</evidence>
<proteinExistence type="predicted"/>
<gene>
    <name evidence="2" type="ORF">PM001_LOCUS940</name>
</gene>
<dbReference type="AlphaFoldDB" id="A0AAV1T0R6"/>
<feature type="region of interest" description="Disordered" evidence="1">
    <location>
        <begin position="66"/>
        <end position="105"/>
    </location>
</feature>
<accession>A0AAV1T0R6</accession>
<dbReference type="EMBL" id="CAKLBY020000004">
    <property type="protein sequence ID" value="CAK7895007.1"/>
    <property type="molecule type" value="Genomic_DNA"/>
</dbReference>
<reference evidence="2" key="1">
    <citation type="submission" date="2024-01" db="EMBL/GenBank/DDBJ databases">
        <authorList>
            <person name="Webb A."/>
        </authorList>
    </citation>
    <scope>NUCLEOTIDE SEQUENCE</scope>
    <source>
        <strain evidence="2">Pm1</strain>
    </source>
</reference>
<evidence type="ECO:0000313" key="2">
    <source>
        <dbReference type="EMBL" id="CAK7895007.1"/>
    </source>
</evidence>
<organism evidence="2 3">
    <name type="scientific">Peronospora matthiolae</name>
    <dbReference type="NCBI Taxonomy" id="2874970"/>
    <lineage>
        <taxon>Eukaryota</taxon>
        <taxon>Sar</taxon>
        <taxon>Stramenopiles</taxon>
        <taxon>Oomycota</taxon>
        <taxon>Peronosporomycetes</taxon>
        <taxon>Peronosporales</taxon>
        <taxon>Peronosporaceae</taxon>
        <taxon>Peronospora</taxon>
    </lineage>
</organism>